<evidence type="ECO:0000313" key="6">
    <source>
        <dbReference type="EMBL" id="KMZ65673.1"/>
    </source>
</evidence>
<dbReference type="PANTHER" id="PTHR13833">
    <property type="match status" value="1"/>
</dbReference>
<feature type="domain" description="Teneurin NHL" evidence="5">
    <location>
        <begin position="128"/>
        <end position="178"/>
    </location>
</feature>
<feature type="signal peptide" evidence="4">
    <location>
        <begin position="1"/>
        <end position="25"/>
    </location>
</feature>
<evidence type="ECO:0000259" key="5">
    <source>
        <dbReference type="Pfam" id="PF25021"/>
    </source>
</evidence>
<dbReference type="EMBL" id="LFYR01001020">
    <property type="protein sequence ID" value="KMZ65673.1"/>
    <property type="molecule type" value="Genomic_DNA"/>
</dbReference>
<evidence type="ECO:0000256" key="2">
    <source>
        <dbReference type="PROSITE-ProRule" id="PRU00504"/>
    </source>
</evidence>
<keyword evidence="7" id="KW-1185">Reference proteome</keyword>
<keyword evidence="1" id="KW-0677">Repeat</keyword>
<evidence type="ECO:0000256" key="1">
    <source>
        <dbReference type="ARBA" id="ARBA00022737"/>
    </source>
</evidence>
<accession>A0A0K9P9D7</accession>
<dbReference type="PANTHER" id="PTHR13833:SF73">
    <property type="entry name" value="NHL DOMAIN-CONTAINING PROTEIN"/>
    <property type="match status" value="1"/>
</dbReference>
<dbReference type="InterPro" id="IPR001258">
    <property type="entry name" value="NHL_repeat"/>
</dbReference>
<keyword evidence="4" id="KW-0732">Signal</keyword>
<dbReference type="Gene3D" id="2.120.10.30">
    <property type="entry name" value="TolB, C-terminal domain"/>
    <property type="match status" value="1"/>
</dbReference>
<feature type="repeat" description="NHL" evidence="2">
    <location>
        <begin position="126"/>
        <end position="159"/>
    </location>
</feature>
<dbReference type="Proteomes" id="UP000036987">
    <property type="component" value="Unassembled WGS sequence"/>
</dbReference>
<reference evidence="7" key="1">
    <citation type="journal article" date="2016" name="Nature">
        <title>The genome of the seagrass Zostera marina reveals angiosperm adaptation to the sea.</title>
        <authorList>
            <person name="Olsen J.L."/>
            <person name="Rouze P."/>
            <person name="Verhelst B."/>
            <person name="Lin Y.-C."/>
            <person name="Bayer T."/>
            <person name="Collen J."/>
            <person name="Dattolo E."/>
            <person name="De Paoli E."/>
            <person name="Dittami S."/>
            <person name="Maumus F."/>
            <person name="Michel G."/>
            <person name="Kersting A."/>
            <person name="Lauritano C."/>
            <person name="Lohaus R."/>
            <person name="Toepel M."/>
            <person name="Tonon T."/>
            <person name="Vanneste K."/>
            <person name="Amirebrahimi M."/>
            <person name="Brakel J."/>
            <person name="Bostroem C."/>
            <person name="Chovatia M."/>
            <person name="Grimwood J."/>
            <person name="Jenkins J.W."/>
            <person name="Jueterbock A."/>
            <person name="Mraz A."/>
            <person name="Stam W.T."/>
            <person name="Tice H."/>
            <person name="Bornberg-Bauer E."/>
            <person name="Green P.J."/>
            <person name="Pearson G.A."/>
            <person name="Procaccini G."/>
            <person name="Duarte C.M."/>
            <person name="Schmutz J."/>
            <person name="Reusch T.B.H."/>
            <person name="Van de Peer Y."/>
        </authorList>
    </citation>
    <scope>NUCLEOTIDE SEQUENCE [LARGE SCALE GENOMIC DNA]</scope>
    <source>
        <strain evidence="7">cv. Finnish</strain>
    </source>
</reference>
<dbReference type="PROSITE" id="PS51125">
    <property type="entry name" value="NHL"/>
    <property type="match status" value="1"/>
</dbReference>
<dbReference type="STRING" id="29655.A0A0K9P9D7"/>
<gene>
    <name evidence="6" type="ORF">ZOSMA_313G00230</name>
</gene>
<feature type="compositionally biased region" description="Basic and acidic residues" evidence="3">
    <location>
        <begin position="480"/>
        <end position="497"/>
    </location>
</feature>
<feature type="region of interest" description="Disordered" evidence="3">
    <location>
        <begin position="475"/>
        <end position="497"/>
    </location>
</feature>
<protein>
    <submittedName>
        <fullName evidence="6">NHL repeat-containing protein</fullName>
    </submittedName>
</protein>
<proteinExistence type="predicted"/>
<dbReference type="OrthoDB" id="342730at2759"/>
<dbReference type="InterPro" id="IPR011042">
    <property type="entry name" value="6-blade_b-propeller_TolB-like"/>
</dbReference>
<dbReference type="AlphaFoldDB" id="A0A0K9P9D7"/>
<dbReference type="Pfam" id="PF25021">
    <property type="entry name" value="TEN_NHL"/>
    <property type="match status" value="1"/>
</dbReference>
<feature type="region of interest" description="Disordered" evidence="3">
    <location>
        <begin position="353"/>
        <end position="418"/>
    </location>
</feature>
<sequence>MWNATTRKCFLLLLLLSTGFLATTASPTGAVFKQLSSIIKWTRTSSSKSSQTDGSVLQFENGYLVETVVQGNKLGVEPYTIRVSPEGELFAVDSVNSNIVRITPPLSQYSRARLVAGSFQGYSGHVDGKPSDARFNHPKGVAMDEKGNVYVADTSNRAIRKIGEAGVTTIAGGNSDVSGYRDGPSEDAKFSNDFDIVYVGSTCSLLVIDRGNAALRQISLQQQDCDYQYNSISVSDIAMVVGAVLVGYASFFLQHGFGASLFSNGKEDMLSEFKDRSSSKKMPPLRVEPLVEDTDAGWPSMGRLLSDLPTLLFQVFGSALLYVMPRSTLSWKWSKSNLILPQDVSENSLMDKHKLKSKPTPMPFPDTSVCPPPDSASGMKFKSLNPQKISKQQQQQQQQQSMYKEQSTPTSLPTRRTSKRQEFAQFYGSGENIQVGSKSHGHRERERSIVRHRLLRDIGGGEAKSVELMKSSANYGSTSKFDHFNPRKFATDDGMRF</sequence>
<feature type="chain" id="PRO_5005527365" evidence="4">
    <location>
        <begin position="26"/>
        <end position="497"/>
    </location>
</feature>
<evidence type="ECO:0000256" key="3">
    <source>
        <dbReference type="SAM" id="MobiDB-lite"/>
    </source>
</evidence>
<name>A0A0K9P9D7_ZOSMR</name>
<dbReference type="InterPro" id="IPR056822">
    <property type="entry name" value="TEN_NHL"/>
</dbReference>
<evidence type="ECO:0000256" key="4">
    <source>
        <dbReference type="SAM" id="SignalP"/>
    </source>
</evidence>
<organism evidence="6 7">
    <name type="scientific">Zostera marina</name>
    <name type="common">Eelgrass</name>
    <dbReference type="NCBI Taxonomy" id="29655"/>
    <lineage>
        <taxon>Eukaryota</taxon>
        <taxon>Viridiplantae</taxon>
        <taxon>Streptophyta</taxon>
        <taxon>Embryophyta</taxon>
        <taxon>Tracheophyta</taxon>
        <taxon>Spermatophyta</taxon>
        <taxon>Magnoliopsida</taxon>
        <taxon>Liliopsida</taxon>
        <taxon>Zosteraceae</taxon>
        <taxon>Zostera</taxon>
    </lineage>
</organism>
<feature type="compositionally biased region" description="Pro residues" evidence="3">
    <location>
        <begin position="360"/>
        <end position="374"/>
    </location>
</feature>
<evidence type="ECO:0000313" key="7">
    <source>
        <dbReference type="Proteomes" id="UP000036987"/>
    </source>
</evidence>
<dbReference type="SUPFAM" id="SSF101898">
    <property type="entry name" value="NHL repeat"/>
    <property type="match status" value="1"/>
</dbReference>
<comment type="caution">
    <text evidence="6">The sequence shown here is derived from an EMBL/GenBank/DDBJ whole genome shotgun (WGS) entry which is preliminary data.</text>
</comment>